<feature type="chain" id="PRO_5018177016" evidence="1">
    <location>
        <begin position="27"/>
        <end position="409"/>
    </location>
</feature>
<protein>
    <submittedName>
        <fullName evidence="3">Glucose sorbosone dehydrogenase</fullName>
    </submittedName>
</protein>
<keyword evidence="4" id="KW-1185">Reference proteome</keyword>
<organism evidence="3 4">
    <name type="scientific">Larkinella rosea</name>
    <dbReference type="NCBI Taxonomy" id="2025312"/>
    <lineage>
        <taxon>Bacteria</taxon>
        <taxon>Pseudomonadati</taxon>
        <taxon>Bacteroidota</taxon>
        <taxon>Cytophagia</taxon>
        <taxon>Cytophagales</taxon>
        <taxon>Spirosomataceae</taxon>
        <taxon>Larkinella</taxon>
    </lineage>
</organism>
<dbReference type="SUPFAM" id="SSF50952">
    <property type="entry name" value="Soluble quinoprotein glucose dehydrogenase"/>
    <property type="match status" value="1"/>
</dbReference>
<feature type="domain" description="Glucose/Sorbosone dehydrogenase" evidence="2">
    <location>
        <begin position="75"/>
        <end position="403"/>
    </location>
</feature>
<feature type="signal peptide" evidence="1">
    <location>
        <begin position="1"/>
        <end position="26"/>
    </location>
</feature>
<dbReference type="PROSITE" id="PS51257">
    <property type="entry name" value="PROKAR_LIPOPROTEIN"/>
    <property type="match status" value="1"/>
</dbReference>
<name>A0A3P1BPE2_9BACT</name>
<dbReference type="Gene3D" id="2.120.10.30">
    <property type="entry name" value="TolB, C-terminal domain"/>
    <property type="match status" value="1"/>
</dbReference>
<gene>
    <name evidence="3" type="ORF">EHT25_20785</name>
</gene>
<evidence type="ECO:0000313" key="4">
    <source>
        <dbReference type="Proteomes" id="UP000271925"/>
    </source>
</evidence>
<dbReference type="PANTHER" id="PTHR19328:SF75">
    <property type="entry name" value="ALDOSE SUGAR DEHYDROGENASE YLII"/>
    <property type="match status" value="1"/>
</dbReference>
<evidence type="ECO:0000259" key="2">
    <source>
        <dbReference type="Pfam" id="PF07995"/>
    </source>
</evidence>
<dbReference type="EMBL" id="RQJO01000009">
    <property type="protein sequence ID" value="RRB02967.1"/>
    <property type="molecule type" value="Genomic_DNA"/>
</dbReference>
<dbReference type="OrthoDB" id="9770043at2"/>
<sequence>MKTTMSYLKKTAITLCSSLAATVSFAFLVSLACQPREADEDKTIETPGTTAPIATVQLENAFPALRFSNLVEFTHAGDGTNRLFVIEQEGRIRVFENNSAVKTAGTFLDIASKVASGGEMGLLGLAFHPDFKQNGYFFVNYTKNNPRETVIARYKATAGSNQVDPATEAILFKFEQPYTNHNGGKIAFGPDGFLYIAAGDGGSGGDPQNNGQNLKTMLGKMLRIDVNKTDKGNYGIPADNPFVGNANAFPEIYAYGLRNPWRFSFDKQTGQLWAGDVGQNTLEEIDIIKKGGNYGWRLKEGQECFNPKNDCNQGQLIEPIHQYPRSEGVSVTGGVVYRGNRLTDLQGKYLYADFGSGKVWAISFDGDKKTGNQLITSDGGPVSAFGEDANQEVYLLDHSNGTIRRFVAK</sequence>
<evidence type="ECO:0000256" key="1">
    <source>
        <dbReference type="SAM" id="SignalP"/>
    </source>
</evidence>
<reference evidence="3 4" key="1">
    <citation type="submission" date="2018-11" db="EMBL/GenBank/DDBJ databases">
        <authorList>
            <person name="Zhou Z."/>
            <person name="Wang G."/>
        </authorList>
    </citation>
    <scope>NUCLEOTIDE SEQUENCE [LARGE SCALE GENOMIC DNA]</scope>
    <source>
        <strain evidence="3 4">KCTC52004</strain>
    </source>
</reference>
<proteinExistence type="predicted"/>
<accession>A0A3P1BPE2</accession>
<dbReference type="AlphaFoldDB" id="A0A3P1BPE2"/>
<dbReference type="PANTHER" id="PTHR19328">
    <property type="entry name" value="HEDGEHOG-INTERACTING PROTEIN"/>
    <property type="match status" value="1"/>
</dbReference>
<dbReference type="InterPro" id="IPR011041">
    <property type="entry name" value="Quinoprot_gluc/sorb_DH_b-prop"/>
</dbReference>
<dbReference type="Pfam" id="PF07995">
    <property type="entry name" value="GSDH"/>
    <property type="match status" value="1"/>
</dbReference>
<comment type="caution">
    <text evidence="3">The sequence shown here is derived from an EMBL/GenBank/DDBJ whole genome shotgun (WGS) entry which is preliminary data.</text>
</comment>
<dbReference type="Proteomes" id="UP000271925">
    <property type="component" value="Unassembled WGS sequence"/>
</dbReference>
<dbReference type="InterPro" id="IPR011042">
    <property type="entry name" value="6-blade_b-propeller_TolB-like"/>
</dbReference>
<evidence type="ECO:0000313" key="3">
    <source>
        <dbReference type="EMBL" id="RRB02967.1"/>
    </source>
</evidence>
<keyword evidence="1" id="KW-0732">Signal</keyword>
<dbReference type="InterPro" id="IPR012938">
    <property type="entry name" value="Glc/Sorbosone_DH"/>
</dbReference>